<proteinExistence type="predicted"/>
<dbReference type="InterPro" id="IPR029056">
    <property type="entry name" value="Ribokinase-like"/>
</dbReference>
<protein>
    <submittedName>
        <fullName evidence="4">Ribokinase</fullName>
    </submittedName>
</protein>
<evidence type="ECO:0000256" key="1">
    <source>
        <dbReference type="ARBA" id="ARBA00022679"/>
    </source>
</evidence>
<evidence type="ECO:0000313" key="4">
    <source>
        <dbReference type="EMBL" id="TQE93227.1"/>
    </source>
</evidence>
<name>A0A540V8X1_9CHLR</name>
<dbReference type="Pfam" id="PF00294">
    <property type="entry name" value="PfkB"/>
    <property type="match status" value="1"/>
</dbReference>
<dbReference type="PANTHER" id="PTHR10584">
    <property type="entry name" value="SUGAR KINASE"/>
    <property type="match status" value="1"/>
</dbReference>
<keyword evidence="5" id="KW-1185">Reference proteome</keyword>
<dbReference type="AlphaFoldDB" id="A0A540V8X1"/>
<evidence type="ECO:0000259" key="3">
    <source>
        <dbReference type="Pfam" id="PF00294"/>
    </source>
</evidence>
<dbReference type="PANTHER" id="PTHR10584:SF166">
    <property type="entry name" value="RIBOKINASE"/>
    <property type="match status" value="1"/>
</dbReference>
<dbReference type="Gene3D" id="3.40.1190.20">
    <property type="match status" value="1"/>
</dbReference>
<dbReference type="InterPro" id="IPR011611">
    <property type="entry name" value="PfkB_dom"/>
</dbReference>
<accession>A0A540V8X1</accession>
<keyword evidence="2 4" id="KW-0418">Kinase</keyword>
<feature type="domain" description="Carbohydrate kinase PfkB" evidence="3">
    <location>
        <begin position="204"/>
        <end position="284"/>
    </location>
</feature>
<dbReference type="OrthoDB" id="9776822at2"/>
<reference evidence="4 5" key="1">
    <citation type="submission" date="2019-06" db="EMBL/GenBank/DDBJ databases">
        <title>Genome sequence of Litorilinea aerophila BAA-2444.</title>
        <authorList>
            <person name="Maclea K.S."/>
            <person name="Maurais E.G."/>
            <person name="Iannazzi L.C."/>
        </authorList>
    </citation>
    <scope>NUCLEOTIDE SEQUENCE [LARGE SCALE GENOMIC DNA]</scope>
    <source>
        <strain evidence="4 5">ATCC BAA-2444</strain>
    </source>
</reference>
<dbReference type="InterPro" id="IPR002173">
    <property type="entry name" value="Carboh/pur_kinase_PfkB_CS"/>
</dbReference>
<dbReference type="InParanoid" id="A0A540V8X1"/>
<gene>
    <name evidence="4" type="ORF">FKZ61_22325</name>
</gene>
<comment type="caution">
    <text evidence="4">The sequence shown here is derived from an EMBL/GenBank/DDBJ whole genome shotgun (WGS) entry which is preliminary data.</text>
</comment>
<keyword evidence="1" id="KW-0808">Transferase</keyword>
<dbReference type="GO" id="GO:0005829">
    <property type="term" value="C:cytosol"/>
    <property type="evidence" value="ECO:0007669"/>
    <property type="project" value="TreeGrafter"/>
</dbReference>
<evidence type="ECO:0000256" key="2">
    <source>
        <dbReference type="ARBA" id="ARBA00022777"/>
    </source>
</evidence>
<sequence length="315" mass="34319">MGDMLQSKPNAEANPEADILLIGHVTRDLVSADPASDYRIGGTVSFAAITALRLGRRPTVITRAAADTDLSELPSGIDLRVLPSPQTTTFANVYTANGRVQYCYSQALPLTANDIPQPLRRARAVLLGPLVNEIGPDMAPIFPPETLVAAVPQGWMRRWDAQGRVFSKPWENAAEILPYLDVLVLSVEDIEFDLSRLDLFVQQVPYVVLTQAREGCILHQRKEDGSVGRIHIPPRPAREVDPTGAGDIFTAAFIIRLQETGDPVQAARFANVTASFGVEKEGVAGIPEREQVLAYMAEHPFTVTEEPYQIGSSPA</sequence>
<dbReference type="Proteomes" id="UP000317371">
    <property type="component" value="Unassembled WGS sequence"/>
</dbReference>
<dbReference type="PROSITE" id="PS00584">
    <property type="entry name" value="PFKB_KINASES_2"/>
    <property type="match status" value="1"/>
</dbReference>
<organism evidence="4 5">
    <name type="scientific">Litorilinea aerophila</name>
    <dbReference type="NCBI Taxonomy" id="1204385"/>
    <lineage>
        <taxon>Bacteria</taxon>
        <taxon>Bacillati</taxon>
        <taxon>Chloroflexota</taxon>
        <taxon>Caldilineae</taxon>
        <taxon>Caldilineales</taxon>
        <taxon>Caldilineaceae</taxon>
        <taxon>Litorilinea</taxon>
    </lineage>
</organism>
<evidence type="ECO:0000313" key="5">
    <source>
        <dbReference type="Proteomes" id="UP000317371"/>
    </source>
</evidence>
<dbReference type="GO" id="GO:0016301">
    <property type="term" value="F:kinase activity"/>
    <property type="evidence" value="ECO:0007669"/>
    <property type="project" value="UniProtKB-KW"/>
</dbReference>
<dbReference type="SUPFAM" id="SSF53613">
    <property type="entry name" value="Ribokinase-like"/>
    <property type="match status" value="1"/>
</dbReference>
<dbReference type="EMBL" id="VIGC01000045">
    <property type="protein sequence ID" value="TQE93227.1"/>
    <property type="molecule type" value="Genomic_DNA"/>
</dbReference>